<name>A0A6J1BYT8_MOMCH</name>
<dbReference type="OrthoDB" id="1862401at2759"/>
<sequence>MEKRGSNMKLKVVEVCKISPSKSITSQLSLNLSVFDWLYLTSPQNGRIFFYPLPLTNSFFHSILIPKLKHSLSLTLNHFLPLAGTLLWPHNSPLPFILYAPNDAVSFVVAETDSDFDRVSGSHARMLKDYSPSSLVPKIIPSSETAVPLMAVQVTKFPKNGFSIGLATHRVVFDGKSSNIFLKSWAHICKMINMGATQFCLQPEFSPSFERGANLLLQNPFGPKNRTLKLSSPRSPPPSNWLRGTFHLTPTNIQTLEKRVSQWMEKTSSQQFYLSKFVVVYAYVSVCLIKAKQEECSEKIYMSFHADARWLLDPPVSSNYIGNCVTYPAVLVEAREFREDDGLPNIAKKISNLIVELRRSRAINVCDHNYEPFSSSNSSNDLLGGVEVCFNVDSPKSRFYETDFGWGRPNKIDVVLEECNSFSLLDSRDHGGGGVEVGLLLPTHQFHIFASLFSKALN</sequence>
<keyword evidence="1" id="KW-0808">Transferase</keyword>
<dbReference type="GeneID" id="111006487"/>
<keyword evidence="3" id="KW-1185">Reference proteome</keyword>
<organism evidence="3 4">
    <name type="scientific">Momordica charantia</name>
    <name type="common">Bitter gourd</name>
    <name type="synonym">Balsam pear</name>
    <dbReference type="NCBI Taxonomy" id="3673"/>
    <lineage>
        <taxon>Eukaryota</taxon>
        <taxon>Viridiplantae</taxon>
        <taxon>Streptophyta</taxon>
        <taxon>Embryophyta</taxon>
        <taxon>Tracheophyta</taxon>
        <taxon>Spermatophyta</taxon>
        <taxon>Magnoliopsida</taxon>
        <taxon>eudicotyledons</taxon>
        <taxon>Gunneridae</taxon>
        <taxon>Pentapetalae</taxon>
        <taxon>rosids</taxon>
        <taxon>fabids</taxon>
        <taxon>Cucurbitales</taxon>
        <taxon>Cucurbitaceae</taxon>
        <taxon>Momordiceae</taxon>
        <taxon>Momordica</taxon>
    </lineage>
</organism>
<evidence type="ECO:0000313" key="4">
    <source>
        <dbReference type="RefSeq" id="XP_022134147.1"/>
    </source>
</evidence>
<dbReference type="PANTHER" id="PTHR31625">
    <property type="match status" value="1"/>
</dbReference>
<dbReference type="InterPro" id="IPR023213">
    <property type="entry name" value="CAT-like_dom_sf"/>
</dbReference>
<dbReference type="GO" id="GO:0016747">
    <property type="term" value="F:acyltransferase activity, transferring groups other than amino-acyl groups"/>
    <property type="evidence" value="ECO:0007669"/>
    <property type="project" value="UniProtKB-ARBA"/>
</dbReference>
<accession>A0A6J1BYT8</accession>
<dbReference type="SUPFAM" id="SSF52777">
    <property type="entry name" value="CoA-dependent acyltransferases"/>
    <property type="match status" value="1"/>
</dbReference>
<dbReference type="AlphaFoldDB" id="A0A6J1BYT8"/>
<reference evidence="4" key="1">
    <citation type="submission" date="2025-08" db="UniProtKB">
        <authorList>
            <consortium name="RefSeq"/>
        </authorList>
    </citation>
    <scope>IDENTIFICATION</scope>
    <source>
        <strain evidence="4">OHB3-1</strain>
    </source>
</reference>
<protein>
    <submittedName>
        <fullName evidence="4">Phenolic glucoside malonyltransferase 1-like</fullName>
    </submittedName>
</protein>
<dbReference type="KEGG" id="mcha:111006487"/>
<evidence type="ECO:0000313" key="3">
    <source>
        <dbReference type="Proteomes" id="UP000504603"/>
    </source>
</evidence>
<evidence type="ECO:0000256" key="2">
    <source>
        <dbReference type="ARBA" id="ARBA00023315"/>
    </source>
</evidence>
<keyword evidence="2" id="KW-0012">Acyltransferase</keyword>
<evidence type="ECO:0000256" key="1">
    <source>
        <dbReference type="ARBA" id="ARBA00022679"/>
    </source>
</evidence>
<dbReference type="Proteomes" id="UP000504603">
    <property type="component" value="Unplaced"/>
</dbReference>
<dbReference type="Gene3D" id="3.30.559.10">
    <property type="entry name" value="Chloramphenicol acetyltransferase-like domain"/>
    <property type="match status" value="2"/>
</dbReference>
<gene>
    <name evidence="4" type="primary">LOC111006487</name>
</gene>
<dbReference type="Pfam" id="PF02458">
    <property type="entry name" value="Transferase"/>
    <property type="match status" value="1"/>
</dbReference>
<dbReference type="InterPro" id="IPR051504">
    <property type="entry name" value="Plant_metabolite_acyltrans"/>
</dbReference>
<proteinExistence type="predicted"/>
<dbReference type="RefSeq" id="XP_022134147.1">
    <property type="nucleotide sequence ID" value="XM_022278455.1"/>
</dbReference>